<dbReference type="Proteomes" id="UP000053260">
    <property type="component" value="Unassembled WGS sequence"/>
</dbReference>
<dbReference type="SUPFAM" id="SSF51206">
    <property type="entry name" value="cAMP-binding domain-like"/>
    <property type="match status" value="1"/>
</dbReference>
<dbReference type="InterPro" id="IPR014710">
    <property type="entry name" value="RmlC-like_jellyroll"/>
</dbReference>
<dbReference type="GO" id="GO:0005829">
    <property type="term" value="C:cytosol"/>
    <property type="evidence" value="ECO:0007669"/>
    <property type="project" value="TreeGrafter"/>
</dbReference>
<dbReference type="SMART" id="SM00100">
    <property type="entry name" value="cNMP"/>
    <property type="match status" value="1"/>
</dbReference>
<dbReference type="PANTHER" id="PTHR24567:SF74">
    <property type="entry name" value="HTH-TYPE TRANSCRIPTIONAL REGULATOR ARCR"/>
    <property type="match status" value="1"/>
</dbReference>
<dbReference type="PROSITE" id="PS50042">
    <property type="entry name" value="CNMP_BINDING_3"/>
    <property type="match status" value="1"/>
</dbReference>
<evidence type="ECO:0000259" key="5">
    <source>
        <dbReference type="PROSITE" id="PS51063"/>
    </source>
</evidence>
<keyword evidence="7" id="KW-1185">Reference proteome</keyword>
<feature type="domain" description="HTH crp-type" evidence="5">
    <location>
        <begin position="172"/>
        <end position="235"/>
    </location>
</feature>
<dbReference type="STRING" id="909626.AQJ91_43615"/>
<evidence type="ECO:0000313" key="7">
    <source>
        <dbReference type="Proteomes" id="UP000053260"/>
    </source>
</evidence>
<dbReference type="Pfam" id="PF13545">
    <property type="entry name" value="HTH_Crp_2"/>
    <property type="match status" value="1"/>
</dbReference>
<gene>
    <name evidence="6" type="ORF">AQJ91_43615</name>
</gene>
<dbReference type="PROSITE" id="PS51063">
    <property type="entry name" value="HTH_CRP_2"/>
    <property type="match status" value="1"/>
</dbReference>
<comment type="caution">
    <text evidence="6">The sequence shown here is derived from an EMBL/GenBank/DDBJ whole genome shotgun (WGS) entry which is preliminary data.</text>
</comment>
<proteinExistence type="predicted"/>
<evidence type="ECO:0000259" key="4">
    <source>
        <dbReference type="PROSITE" id="PS50042"/>
    </source>
</evidence>
<dbReference type="PANTHER" id="PTHR24567">
    <property type="entry name" value="CRP FAMILY TRANSCRIPTIONAL REGULATORY PROTEIN"/>
    <property type="match status" value="1"/>
</dbReference>
<dbReference type="GO" id="GO:0003700">
    <property type="term" value="F:DNA-binding transcription factor activity"/>
    <property type="evidence" value="ECO:0007669"/>
    <property type="project" value="TreeGrafter"/>
</dbReference>
<dbReference type="SUPFAM" id="SSF46785">
    <property type="entry name" value="Winged helix' DNA-binding domain"/>
    <property type="match status" value="1"/>
</dbReference>
<reference evidence="6 7" key="1">
    <citation type="submission" date="2015-10" db="EMBL/GenBank/DDBJ databases">
        <title>Draft genome sequence of Streptomyces sp. RV15, isolated from a marine sponge.</title>
        <authorList>
            <person name="Ruckert C."/>
            <person name="Abdelmohsen U.R."/>
            <person name="Winkler A."/>
            <person name="Hentschel U."/>
            <person name="Kalinowski J."/>
            <person name="Kampfer P."/>
            <person name="Glaeser S."/>
        </authorList>
    </citation>
    <scope>NUCLEOTIDE SEQUENCE [LARGE SCALE GENOMIC DNA]</scope>
    <source>
        <strain evidence="6 7">RV15</strain>
    </source>
</reference>
<evidence type="ECO:0000256" key="3">
    <source>
        <dbReference type="ARBA" id="ARBA00023163"/>
    </source>
</evidence>
<dbReference type="Pfam" id="PF00027">
    <property type="entry name" value="cNMP_binding"/>
    <property type="match status" value="1"/>
</dbReference>
<evidence type="ECO:0000256" key="1">
    <source>
        <dbReference type="ARBA" id="ARBA00023015"/>
    </source>
</evidence>
<accession>A0A117RXW2</accession>
<dbReference type="InterPro" id="IPR012318">
    <property type="entry name" value="HTH_CRP"/>
</dbReference>
<dbReference type="GO" id="GO:0003677">
    <property type="term" value="F:DNA binding"/>
    <property type="evidence" value="ECO:0007669"/>
    <property type="project" value="UniProtKB-KW"/>
</dbReference>
<keyword evidence="2" id="KW-0238">DNA-binding</keyword>
<evidence type="ECO:0008006" key="8">
    <source>
        <dbReference type="Google" id="ProtNLM"/>
    </source>
</evidence>
<dbReference type="Gene3D" id="2.60.120.10">
    <property type="entry name" value="Jelly Rolls"/>
    <property type="match status" value="1"/>
</dbReference>
<dbReference type="SMART" id="SM00419">
    <property type="entry name" value="HTH_CRP"/>
    <property type="match status" value="1"/>
</dbReference>
<dbReference type="AlphaFoldDB" id="A0A117RXW2"/>
<dbReference type="InterPro" id="IPR018490">
    <property type="entry name" value="cNMP-bd_dom_sf"/>
</dbReference>
<organism evidence="6 7">
    <name type="scientific">Streptomyces dysideae</name>
    <dbReference type="NCBI Taxonomy" id="909626"/>
    <lineage>
        <taxon>Bacteria</taxon>
        <taxon>Bacillati</taxon>
        <taxon>Actinomycetota</taxon>
        <taxon>Actinomycetes</taxon>
        <taxon>Kitasatosporales</taxon>
        <taxon>Streptomycetaceae</taxon>
        <taxon>Streptomyces</taxon>
    </lineage>
</organism>
<dbReference type="InterPro" id="IPR036390">
    <property type="entry name" value="WH_DNA-bd_sf"/>
</dbReference>
<keyword evidence="1" id="KW-0805">Transcription regulation</keyword>
<evidence type="ECO:0000313" key="6">
    <source>
        <dbReference type="EMBL" id="KUO15019.1"/>
    </source>
</evidence>
<name>A0A117RXW2_9ACTN</name>
<feature type="domain" description="Cyclic nucleotide-binding" evidence="4">
    <location>
        <begin position="43"/>
        <end position="158"/>
    </location>
</feature>
<dbReference type="InterPro" id="IPR050397">
    <property type="entry name" value="Env_Response_Regulators"/>
</dbReference>
<dbReference type="RefSeq" id="WP_067034280.1">
    <property type="nucleotide sequence ID" value="NZ_KQ949124.1"/>
</dbReference>
<protein>
    <recommendedName>
        <fullName evidence="8">Transcriptional regulator</fullName>
    </recommendedName>
</protein>
<dbReference type="OrthoDB" id="272447at2"/>
<keyword evidence="3" id="KW-0804">Transcription</keyword>
<dbReference type="CDD" id="cd00038">
    <property type="entry name" value="CAP_ED"/>
    <property type="match status" value="1"/>
</dbReference>
<sequence>MTPSARHAGTPPPLAGLAGPSADQLRYAAWVARCVGGGRHAPLSSRDLNVLADTLRPVEVGAGSVVTTAGAAPDGVWLLREGRAELVVGSGVRQTVVRVLRAGDVDGDIQLLLGMALPYATRALDPCTFLHLPAADFSQVLDRHPALARRWLTSIATRLARAQARLVAQLGASLPQQTARLLLAEAEDGAVHLPQRTLAAMLGVRRPSLNRVLKDFEQRAVLRLAYRTIHLTDPAGLRRLAASAGSTRRRRP</sequence>
<dbReference type="InterPro" id="IPR000595">
    <property type="entry name" value="cNMP-bd_dom"/>
</dbReference>
<dbReference type="EMBL" id="LMXB01000125">
    <property type="protein sequence ID" value="KUO15019.1"/>
    <property type="molecule type" value="Genomic_DNA"/>
</dbReference>
<evidence type="ECO:0000256" key="2">
    <source>
        <dbReference type="ARBA" id="ARBA00023125"/>
    </source>
</evidence>